<evidence type="ECO:0000313" key="2">
    <source>
        <dbReference type="Proteomes" id="UP001482620"/>
    </source>
</evidence>
<keyword evidence="2" id="KW-1185">Reference proteome</keyword>
<name>A0ABV0T2R4_9TELE</name>
<sequence>MFRTLSVPMAFEERRFCVMNHLFVFFYHHLVLNNQIFIPNVPILQRVQFQGSGGGGTGPQHHRSFTVLISEHMVSAAVMARQNFFFSLQCLPKNQLPCTMCVKGCYGDLTPHHCGLEIRDKYGSSLV</sequence>
<reference evidence="1 2" key="1">
    <citation type="submission" date="2021-06" db="EMBL/GenBank/DDBJ databases">
        <authorList>
            <person name="Palmer J.M."/>
        </authorList>
    </citation>
    <scope>NUCLEOTIDE SEQUENCE [LARGE SCALE GENOMIC DNA]</scope>
    <source>
        <strain evidence="2">if_2019</strain>
        <tissue evidence="1">Muscle</tissue>
    </source>
</reference>
<protein>
    <submittedName>
        <fullName evidence="1">Uncharacterized protein</fullName>
    </submittedName>
</protein>
<organism evidence="1 2">
    <name type="scientific">Ilyodon furcidens</name>
    <name type="common">goldbreast splitfin</name>
    <dbReference type="NCBI Taxonomy" id="33524"/>
    <lineage>
        <taxon>Eukaryota</taxon>
        <taxon>Metazoa</taxon>
        <taxon>Chordata</taxon>
        <taxon>Craniata</taxon>
        <taxon>Vertebrata</taxon>
        <taxon>Euteleostomi</taxon>
        <taxon>Actinopterygii</taxon>
        <taxon>Neopterygii</taxon>
        <taxon>Teleostei</taxon>
        <taxon>Neoteleostei</taxon>
        <taxon>Acanthomorphata</taxon>
        <taxon>Ovalentaria</taxon>
        <taxon>Atherinomorphae</taxon>
        <taxon>Cyprinodontiformes</taxon>
        <taxon>Goodeidae</taxon>
        <taxon>Ilyodon</taxon>
    </lineage>
</organism>
<proteinExistence type="predicted"/>
<accession>A0ABV0T2R4</accession>
<evidence type="ECO:0000313" key="1">
    <source>
        <dbReference type="EMBL" id="MEQ2227026.1"/>
    </source>
</evidence>
<comment type="caution">
    <text evidence="1">The sequence shown here is derived from an EMBL/GenBank/DDBJ whole genome shotgun (WGS) entry which is preliminary data.</text>
</comment>
<dbReference type="EMBL" id="JAHRIQ010017281">
    <property type="protein sequence ID" value="MEQ2227026.1"/>
    <property type="molecule type" value="Genomic_DNA"/>
</dbReference>
<dbReference type="Proteomes" id="UP001482620">
    <property type="component" value="Unassembled WGS sequence"/>
</dbReference>
<gene>
    <name evidence="1" type="ORF">ILYODFUR_033448</name>
</gene>